<protein>
    <submittedName>
        <fullName evidence="1">Shikimate kinase</fullName>
    </submittedName>
</protein>
<dbReference type="RefSeq" id="WP_387889413.1">
    <property type="nucleotide sequence ID" value="NZ_JBIAWJ010000013.1"/>
</dbReference>
<organism evidence="1 2">
    <name type="scientific">Streptomyces bluensis</name>
    <dbReference type="NCBI Taxonomy" id="33897"/>
    <lineage>
        <taxon>Bacteria</taxon>
        <taxon>Bacillati</taxon>
        <taxon>Actinomycetota</taxon>
        <taxon>Actinomycetes</taxon>
        <taxon>Kitasatosporales</taxon>
        <taxon>Streptomycetaceae</taxon>
        <taxon>Streptomyces</taxon>
    </lineage>
</organism>
<dbReference type="SUPFAM" id="SSF52540">
    <property type="entry name" value="P-loop containing nucleoside triphosphate hydrolases"/>
    <property type="match status" value="1"/>
</dbReference>
<dbReference type="Gene3D" id="3.40.50.300">
    <property type="entry name" value="P-loop containing nucleotide triphosphate hydrolases"/>
    <property type="match status" value="1"/>
</dbReference>
<evidence type="ECO:0000313" key="2">
    <source>
        <dbReference type="Proteomes" id="UP001602058"/>
    </source>
</evidence>
<sequence length="193" mass="20937">MSRPTPTEVPWMVLIGPAGTGKSTLGQEIAARTQRPFVDLDAVADGYYAEVGWSIATLRERIAAVGRLAAEAEWEPARAHAVARAVADNPGAVIALGAGHTSYTDDQQLATVRTALSCCPDVIRLLPSPDRETSLNVLRQRCAVSKGRSWIIDGHDFLAHWLDDHGIQLVAKRTIYTLDETPTQTAARLLRDS</sequence>
<keyword evidence="1" id="KW-0808">Transferase</keyword>
<keyword evidence="2" id="KW-1185">Reference proteome</keyword>
<gene>
    <name evidence="1" type="ORF">ACFY1D_24335</name>
</gene>
<keyword evidence="1" id="KW-0418">Kinase</keyword>
<proteinExistence type="predicted"/>
<dbReference type="GO" id="GO:0016301">
    <property type="term" value="F:kinase activity"/>
    <property type="evidence" value="ECO:0007669"/>
    <property type="project" value="UniProtKB-KW"/>
</dbReference>
<dbReference type="EMBL" id="JBIAWJ010000013">
    <property type="protein sequence ID" value="MFF4524525.1"/>
    <property type="molecule type" value="Genomic_DNA"/>
</dbReference>
<dbReference type="Pfam" id="PF01202">
    <property type="entry name" value="SKI"/>
    <property type="match status" value="1"/>
</dbReference>
<evidence type="ECO:0000313" key="1">
    <source>
        <dbReference type="EMBL" id="MFF4524525.1"/>
    </source>
</evidence>
<accession>A0ABW6UQW2</accession>
<name>A0ABW6UQW2_9ACTN</name>
<dbReference type="Proteomes" id="UP001602058">
    <property type="component" value="Unassembled WGS sequence"/>
</dbReference>
<reference evidence="1 2" key="1">
    <citation type="submission" date="2024-10" db="EMBL/GenBank/DDBJ databases">
        <title>The Natural Products Discovery Center: Release of the First 8490 Sequenced Strains for Exploring Actinobacteria Biosynthetic Diversity.</title>
        <authorList>
            <person name="Kalkreuter E."/>
            <person name="Kautsar S.A."/>
            <person name="Yang D."/>
            <person name="Bader C.D."/>
            <person name="Teijaro C.N."/>
            <person name="Fluegel L."/>
            <person name="Davis C.M."/>
            <person name="Simpson J.R."/>
            <person name="Lauterbach L."/>
            <person name="Steele A.D."/>
            <person name="Gui C."/>
            <person name="Meng S."/>
            <person name="Li G."/>
            <person name="Viehrig K."/>
            <person name="Ye F."/>
            <person name="Su P."/>
            <person name="Kiefer A.F."/>
            <person name="Nichols A."/>
            <person name="Cepeda A.J."/>
            <person name="Yan W."/>
            <person name="Fan B."/>
            <person name="Jiang Y."/>
            <person name="Adhikari A."/>
            <person name="Zheng C.-J."/>
            <person name="Schuster L."/>
            <person name="Cowan T.M."/>
            <person name="Smanski M.J."/>
            <person name="Chevrette M.G."/>
            <person name="De Carvalho L.P.S."/>
            <person name="Shen B."/>
        </authorList>
    </citation>
    <scope>NUCLEOTIDE SEQUENCE [LARGE SCALE GENOMIC DNA]</scope>
    <source>
        <strain evidence="1 2">NPDC001390</strain>
    </source>
</reference>
<comment type="caution">
    <text evidence="1">The sequence shown here is derived from an EMBL/GenBank/DDBJ whole genome shotgun (WGS) entry which is preliminary data.</text>
</comment>
<dbReference type="InterPro" id="IPR027417">
    <property type="entry name" value="P-loop_NTPase"/>
</dbReference>
<dbReference type="InterPro" id="IPR031322">
    <property type="entry name" value="Shikimate/glucono_kinase"/>
</dbReference>